<evidence type="ECO:0000259" key="2">
    <source>
        <dbReference type="Pfam" id="PF07833"/>
    </source>
</evidence>
<dbReference type="AlphaFoldDB" id="B1HN10"/>
<dbReference type="Proteomes" id="UP000002164">
    <property type="component" value="Chromosome"/>
</dbReference>
<dbReference type="EnsemblBacteria" id="ACA38727">
    <property type="protein sequence ID" value="ACA38727"/>
    <property type="gene ID" value="Bsph_1117"/>
</dbReference>
<sequence>MIKTIECEKKEISMFKKLRNTCIVSAVALATILPGQASASATSNNGIQIKNNVSITINGETISVYDPILNKSDFLLLPMRALYEAIGANVDWNKETQTASATRNGKIVDLKIDSMMALVDGQEVVMDVAPFMYKDRTYMPLRFVSENFDGNVQWDPETQSVDITMSDDLPETPQEDPYILHINNKRIVMKDPIIMKDSRSYLPASYIYDYLDDSAGAWLPDNSFELQIAGMSFVFKDNSNEVLVNNETVTLTEKPFIQKGKMYVPITFLVNALGGNLRYISEKKEMYIYVYRYMYTSSFLEKSYGSTSSPTAVPSARLEGDRDLFISDNPETLTRKLVPKNNATLSQYDVNSTAVTNKHRVFGWHYNTLGTDVNIGITVQNKSTTESIKVVDSRGINQKTGNSWVGHDIGLTIADATLNNKLKKSESSGIVIAPGETKVIETYDLHHEYIIGFLHDLDIQAVNGGKPEYTIRTVLTKDNSDLTTIQSEQVAIDEYAKHPRGAWPSATILAELPAYTVDSPEVGYNISNGRTDHLQTAENSFSQINGAVGNPGHFGMNYKVSIPVVNPTGTTKTIKLKLAGRGGLYSGAIKVNGKVHLVPSLRVGEEYVELPDYEMKGATDTIQLELMHAGGVNLPVAIYVETK</sequence>
<protein>
    <recommendedName>
        <fullName evidence="2">Copper amine oxidase-like N-terminal domain-containing protein</fullName>
    </recommendedName>
</protein>
<feature type="signal peptide" evidence="1">
    <location>
        <begin position="1"/>
        <end position="39"/>
    </location>
</feature>
<evidence type="ECO:0000313" key="4">
    <source>
        <dbReference type="Proteomes" id="UP000002164"/>
    </source>
</evidence>
<feature type="domain" description="Copper amine oxidase-like N-terminal" evidence="2">
    <location>
        <begin position="57"/>
        <end position="163"/>
    </location>
</feature>
<dbReference type="InterPro" id="IPR036582">
    <property type="entry name" value="Mao_N_sf"/>
</dbReference>
<organism evidence="3 4">
    <name type="scientific">Lysinibacillus sphaericus (strain C3-41)</name>
    <dbReference type="NCBI Taxonomy" id="444177"/>
    <lineage>
        <taxon>Bacteria</taxon>
        <taxon>Bacillati</taxon>
        <taxon>Bacillota</taxon>
        <taxon>Bacilli</taxon>
        <taxon>Bacillales</taxon>
        <taxon>Bacillaceae</taxon>
        <taxon>Lysinibacillus</taxon>
    </lineage>
</organism>
<feature type="domain" description="Copper amine oxidase-like N-terminal" evidence="2">
    <location>
        <begin position="182"/>
        <end position="288"/>
    </location>
</feature>
<dbReference type="EMBL" id="CP000817">
    <property type="protein sequence ID" value="ACA38727.1"/>
    <property type="molecule type" value="Genomic_DNA"/>
</dbReference>
<proteinExistence type="predicted"/>
<name>B1HN10_LYSSC</name>
<evidence type="ECO:0000313" key="3">
    <source>
        <dbReference type="EMBL" id="ACA38727.1"/>
    </source>
</evidence>
<dbReference type="Gene3D" id="3.30.457.10">
    <property type="entry name" value="Copper amine oxidase-like, N-terminal domain"/>
    <property type="match status" value="3"/>
</dbReference>
<feature type="chain" id="PRO_5002765021" description="Copper amine oxidase-like N-terminal domain-containing protein" evidence="1">
    <location>
        <begin position="40"/>
        <end position="643"/>
    </location>
</feature>
<reference evidence="3 4" key="1">
    <citation type="journal article" date="2008" name="J. Bacteriol.">
        <title>Complete genome sequence of the mosquitocidal bacterium Bacillus sphaericus C3-41 and comparison with those of closely related Bacillus species.</title>
        <authorList>
            <person name="Hu X."/>
            <person name="Fan W."/>
            <person name="Han B."/>
            <person name="Liu H."/>
            <person name="Zheng D."/>
            <person name="Li Q."/>
            <person name="Dong W."/>
            <person name="Yan J."/>
            <person name="Gao M."/>
            <person name="Berry C."/>
            <person name="Yuan Z."/>
        </authorList>
    </citation>
    <scope>NUCLEOTIDE SEQUENCE [LARGE SCALE GENOMIC DNA]</scope>
    <source>
        <strain evidence="3 4">C3-41</strain>
    </source>
</reference>
<keyword evidence="1" id="KW-0732">Signal</keyword>
<gene>
    <name evidence="3" type="ordered locus">Bsph_1117</name>
</gene>
<dbReference type="InterPro" id="IPR012854">
    <property type="entry name" value="Cu_amine_oxidase-like_N"/>
</dbReference>
<dbReference type="HOGENOM" id="CLU_425665_0_0_9"/>
<accession>B1HN10</accession>
<dbReference type="Pfam" id="PF07833">
    <property type="entry name" value="Cu_amine_oxidN1"/>
    <property type="match status" value="2"/>
</dbReference>
<evidence type="ECO:0000256" key="1">
    <source>
        <dbReference type="SAM" id="SignalP"/>
    </source>
</evidence>
<dbReference type="KEGG" id="lsp:Bsph_1117"/>
<dbReference type="SUPFAM" id="SSF55383">
    <property type="entry name" value="Copper amine oxidase, domain N"/>
    <property type="match status" value="3"/>
</dbReference>